<sequence>MIPANIQVLQTDALAHRLTQTWTGRLVAVGLAATHRVAHHAEAAQDLVRLTMTAIQVPAVRSTGLAEDHVHHPGLALAMATLAITAQMNHVLNPAGAPDNPQALAQVQISGTMTLETTCTPLVRNLEVLALTTDAHVVTVGARAVAEGMTLMK</sequence>
<evidence type="ECO:0000313" key="1">
    <source>
        <dbReference type="EMBL" id="GAI94206.1"/>
    </source>
</evidence>
<dbReference type="AlphaFoldDB" id="X1TS46"/>
<gene>
    <name evidence="1" type="ORF">S12H4_34858</name>
</gene>
<name>X1TS46_9ZZZZ</name>
<organism evidence="1">
    <name type="scientific">marine sediment metagenome</name>
    <dbReference type="NCBI Taxonomy" id="412755"/>
    <lineage>
        <taxon>unclassified sequences</taxon>
        <taxon>metagenomes</taxon>
        <taxon>ecological metagenomes</taxon>
    </lineage>
</organism>
<dbReference type="EMBL" id="BARW01020660">
    <property type="protein sequence ID" value="GAI94206.1"/>
    <property type="molecule type" value="Genomic_DNA"/>
</dbReference>
<protein>
    <submittedName>
        <fullName evidence="1">Uncharacterized protein</fullName>
    </submittedName>
</protein>
<reference evidence="1" key="1">
    <citation type="journal article" date="2014" name="Front. Microbiol.">
        <title>High frequency of phylogenetically diverse reductive dehalogenase-homologous genes in deep subseafloor sedimentary metagenomes.</title>
        <authorList>
            <person name="Kawai M."/>
            <person name="Futagami T."/>
            <person name="Toyoda A."/>
            <person name="Takaki Y."/>
            <person name="Nishi S."/>
            <person name="Hori S."/>
            <person name="Arai W."/>
            <person name="Tsubouchi T."/>
            <person name="Morono Y."/>
            <person name="Uchiyama I."/>
            <person name="Ito T."/>
            <person name="Fujiyama A."/>
            <person name="Inagaki F."/>
            <person name="Takami H."/>
        </authorList>
    </citation>
    <scope>NUCLEOTIDE SEQUENCE</scope>
    <source>
        <strain evidence="1">Expedition CK06-06</strain>
    </source>
</reference>
<comment type="caution">
    <text evidence="1">The sequence shown here is derived from an EMBL/GenBank/DDBJ whole genome shotgun (WGS) entry which is preliminary data.</text>
</comment>
<accession>X1TS46</accession>
<proteinExistence type="predicted"/>